<reference evidence="1 2" key="1">
    <citation type="journal article" date="2012" name="Science">
        <title>The Paleozoic origin of enzymatic lignin decomposition reconstructed from 31 fungal genomes.</title>
        <authorList>
            <person name="Floudas D."/>
            <person name="Binder M."/>
            <person name="Riley R."/>
            <person name="Barry K."/>
            <person name="Blanchette R.A."/>
            <person name="Henrissat B."/>
            <person name="Martinez A.T."/>
            <person name="Otillar R."/>
            <person name="Spatafora J.W."/>
            <person name="Yadav J.S."/>
            <person name="Aerts A."/>
            <person name="Benoit I."/>
            <person name="Boyd A."/>
            <person name="Carlson A."/>
            <person name="Copeland A."/>
            <person name="Coutinho P.M."/>
            <person name="de Vries R.P."/>
            <person name="Ferreira P."/>
            <person name="Findley K."/>
            <person name="Foster B."/>
            <person name="Gaskell J."/>
            <person name="Glotzer D."/>
            <person name="Gorecki P."/>
            <person name="Heitman J."/>
            <person name="Hesse C."/>
            <person name="Hori C."/>
            <person name="Igarashi K."/>
            <person name="Jurgens J.A."/>
            <person name="Kallen N."/>
            <person name="Kersten P."/>
            <person name="Kohler A."/>
            <person name="Kuees U."/>
            <person name="Kumar T.K.A."/>
            <person name="Kuo A."/>
            <person name="LaButti K."/>
            <person name="Larrondo L.F."/>
            <person name="Lindquist E."/>
            <person name="Ling A."/>
            <person name="Lombard V."/>
            <person name="Lucas S."/>
            <person name="Lundell T."/>
            <person name="Martin R."/>
            <person name="McLaughlin D.J."/>
            <person name="Morgenstern I."/>
            <person name="Morin E."/>
            <person name="Murat C."/>
            <person name="Nagy L.G."/>
            <person name="Nolan M."/>
            <person name="Ohm R.A."/>
            <person name="Patyshakuliyeva A."/>
            <person name="Rokas A."/>
            <person name="Ruiz-Duenas F.J."/>
            <person name="Sabat G."/>
            <person name="Salamov A."/>
            <person name="Samejima M."/>
            <person name="Schmutz J."/>
            <person name="Slot J.C."/>
            <person name="St John F."/>
            <person name="Stenlid J."/>
            <person name="Sun H."/>
            <person name="Sun S."/>
            <person name="Syed K."/>
            <person name="Tsang A."/>
            <person name="Wiebenga A."/>
            <person name="Young D."/>
            <person name="Pisabarro A."/>
            <person name="Eastwood D.C."/>
            <person name="Martin F."/>
            <person name="Cullen D."/>
            <person name="Grigoriev I.V."/>
            <person name="Hibbett D.S."/>
        </authorList>
    </citation>
    <scope>NUCLEOTIDE SEQUENCE [LARGE SCALE GENOMIC DNA]</scope>
    <source>
        <strain evidence="1 2">MD-104</strain>
    </source>
</reference>
<gene>
    <name evidence="1" type="ORF">WOLCODRAFT_51538</name>
</gene>
<evidence type="ECO:0008006" key="3">
    <source>
        <dbReference type="Google" id="ProtNLM"/>
    </source>
</evidence>
<sequence length="118" mass="13827">RLKQIGWKEEHIGHAVENLCKSRQRAIDDFMRRHERAICSELAVGTWVLVHETWLDLQQGNKGALRWSGPYIIHEKYQSGSYCLRELDGTVLKEPVAANRLKLFYYREDRQTIETSLA</sequence>
<dbReference type="STRING" id="742152.A0A2H3ITB1"/>
<feature type="non-terminal residue" evidence="1">
    <location>
        <position position="118"/>
    </location>
</feature>
<dbReference type="OrthoDB" id="2732387at2759"/>
<evidence type="ECO:0000313" key="1">
    <source>
        <dbReference type="EMBL" id="PCH33220.1"/>
    </source>
</evidence>
<name>A0A2H3ITB1_WOLCO</name>
<feature type="non-terminal residue" evidence="1">
    <location>
        <position position="1"/>
    </location>
</feature>
<organism evidence="1 2">
    <name type="scientific">Wolfiporia cocos (strain MD-104)</name>
    <name type="common">Brown rot fungus</name>
    <dbReference type="NCBI Taxonomy" id="742152"/>
    <lineage>
        <taxon>Eukaryota</taxon>
        <taxon>Fungi</taxon>
        <taxon>Dikarya</taxon>
        <taxon>Basidiomycota</taxon>
        <taxon>Agaricomycotina</taxon>
        <taxon>Agaricomycetes</taxon>
        <taxon>Polyporales</taxon>
        <taxon>Phaeolaceae</taxon>
        <taxon>Wolfiporia</taxon>
    </lineage>
</organism>
<dbReference type="EMBL" id="KB467831">
    <property type="protein sequence ID" value="PCH33220.1"/>
    <property type="molecule type" value="Genomic_DNA"/>
</dbReference>
<evidence type="ECO:0000313" key="2">
    <source>
        <dbReference type="Proteomes" id="UP000218811"/>
    </source>
</evidence>
<keyword evidence="2" id="KW-1185">Reference proteome</keyword>
<accession>A0A2H3ITB1</accession>
<protein>
    <recommendedName>
        <fullName evidence="3">Integrase zinc-binding domain-containing protein</fullName>
    </recommendedName>
</protein>
<dbReference type="Proteomes" id="UP000218811">
    <property type="component" value="Unassembled WGS sequence"/>
</dbReference>
<dbReference type="OMA" id="RHERAIC"/>
<proteinExistence type="predicted"/>
<dbReference type="AlphaFoldDB" id="A0A2H3ITB1"/>